<dbReference type="EMBL" id="JXLU01000119">
    <property type="protein sequence ID" value="KIO71650.1"/>
    <property type="molecule type" value="Genomic_DNA"/>
</dbReference>
<dbReference type="OrthoDB" id="1930261at2"/>
<organism evidence="4 5">
    <name type="scientific">Caldibacillus thermoamylovorans</name>
    <dbReference type="NCBI Taxonomy" id="35841"/>
    <lineage>
        <taxon>Bacteria</taxon>
        <taxon>Bacillati</taxon>
        <taxon>Bacillota</taxon>
        <taxon>Bacilli</taxon>
        <taxon>Bacillales</taxon>
        <taxon>Bacillaceae</taxon>
        <taxon>Caldibacillus</taxon>
    </lineage>
</organism>
<evidence type="ECO:0000256" key="1">
    <source>
        <dbReference type="ARBA" id="ARBA00022969"/>
    </source>
</evidence>
<dbReference type="PANTHER" id="PTHR39183">
    <property type="entry name" value="SPORE COAT PROTEIN F-LIKE PROTEIN YHCQ"/>
    <property type="match status" value="1"/>
</dbReference>
<dbReference type="AlphaFoldDB" id="A0A0D0FRE7"/>
<evidence type="ECO:0008006" key="6">
    <source>
        <dbReference type="Google" id="ProtNLM"/>
    </source>
</evidence>
<dbReference type="Gene3D" id="1.20.1260.10">
    <property type="match status" value="1"/>
</dbReference>
<dbReference type="GO" id="GO:0030435">
    <property type="term" value="P:sporulation resulting in formation of a cellular spore"/>
    <property type="evidence" value="ECO:0007669"/>
    <property type="project" value="UniProtKB-KW"/>
</dbReference>
<comment type="subcellular location">
    <subcellularLocation>
        <location evidence="2">Spore coat</location>
    </subcellularLocation>
</comment>
<reference evidence="4 5" key="1">
    <citation type="submission" date="2015-01" db="EMBL/GenBank/DDBJ databases">
        <title>Draft Genome Sequences of Four Bacillus thermoamylovorans Strains, Isolated From Food Products.</title>
        <authorList>
            <person name="Krawcyk A.O."/>
            <person name="Berendsen E.M."/>
            <person name="Eijlander R.T."/>
            <person name="de Jong A."/>
            <person name="Wells-Bennik M."/>
            <person name="Kuipers O.P."/>
        </authorList>
    </citation>
    <scope>NUCLEOTIDE SEQUENCE [LARGE SCALE GENOMIC DNA]</scope>
    <source>
        <strain evidence="4 5">B4167</strain>
    </source>
</reference>
<proteinExistence type="inferred from homology"/>
<dbReference type="Proteomes" id="UP000032076">
    <property type="component" value="Unassembled WGS sequence"/>
</dbReference>
<dbReference type="GeneID" id="92959543"/>
<accession>A0A0D0FRE7</accession>
<dbReference type="RefSeq" id="WP_041845834.1">
    <property type="nucleotide sequence ID" value="NZ_JAJCHI010000048.1"/>
</dbReference>
<protein>
    <recommendedName>
        <fullName evidence="6">Spore coat protein</fullName>
    </recommendedName>
</protein>
<gene>
    <name evidence="4" type="ORF">B4167_3494</name>
</gene>
<comment type="similarity">
    <text evidence="3">Belongs to the CotF family.</text>
</comment>
<dbReference type="Pfam" id="PF07875">
    <property type="entry name" value="Coat_F"/>
    <property type="match status" value="1"/>
</dbReference>
<evidence type="ECO:0000256" key="2">
    <source>
        <dbReference type="ARBA" id="ARBA00024325"/>
    </source>
</evidence>
<dbReference type="InterPro" id="IPR012851">
    <property type="entry name" value="Spore_coat_CotF-like"/>
</dbReference>
<evidence type="ECO:0000313" key="4">
    <source>
        <dbReference type="EMBL" id="KIO71650.1"/>
    </source>
</evidence>
<keyword evidence="1" id="KW-0749">Sporulation</keyword>
<evidence type="ECO:0000256" key="3">
    <source>
        <dbReference type="ARBA" id="ARBA00024344"/>
    </source>
</evidence>
<sequence length="103" mass="11456">MLEFLKNMMGMKGMTDQVIATDFLISTKSGVINTALALTESATPELRAELENQLFQAIDTHEQISDYMIAKGYYHPRSLKDQLQIDVQTANTATSLAKSKQNS</sequence>
<name>A0A0D0FRE7_9BACI</name>
<evidence type="ECO:0000313" key="5">
    <source>
        <dbReference type="Proteomes" id="UP000032076"/>
    </source>
</evidence>
<dbReference type="InterPro" id="IPR012347">
    <property type="entry name" value="Ferritin-like"/>
</dbReference>
<comment type="caution">
    <text evidence="4">The sequence shown here is derived from an EMBL/GenBank/DDBJ whole genome shotgun (WGS) entry which is preliminary data.</text>
</comment>
<dbReference type="PANTHER" id="PTHR39183:SF1">
    <property type="entry name" value="SPORE COAT PROTEIN F-LIKE PROTEIN YHCQ"/>
    <property type="match status" value="1"/>
</dbReference>